<sequence>MVADFQWDLNDDGHRQLLEELGDRVDERTPLRSLCSKRLTNSDLKDHYNRFVFHSADVRNKIFPCLTPQQERNLEDGRPITVVGCDQKGRRWELQFKTRTQKSNNSTTYILQREWTSMARANGWKVGEVLNIWGFPYRRSSDVWDFGDEEIYLVFTPDAESIQNIWRCLTSVCPQYSRIYYDCSLGI</sequence>
<evidence type="ECO:0000313" key="2">
    <source>
        <dbReference type="Proteomes" id="UP001234297"/>
    </source>
</evidence>
<proteinExistence type="predicted"/>
<evidence type="ECO:0000313" key="1">
    <source>
        <dbReference type="EMBL" id="KAJ8637130.1"/>
    </source>
</evidence>
<gene>
    <name evidence="1" type="ORF">MRB53_011397</name>
</gene>
<comment type="caution">
    <text evidence="1">The sequence shown here is derived from an EMBL/GenBank/DDBJ whole genome shotgun (WGS) entry which is preliminary data.</text>
</comment>
<reference evidence="1 2" key="1">
    <citation type="journal article" date="2022" name="Hortic Res">
        <title>A haplotype resolved chromosomal level avocado genome allows analysis of novel avocado genes.</title>
        <authorList>
            <person name="Nath O."/>
            <person name="Fletcher S.J."/>
            <person name="Hayward A."/>
            <person name="Shaw L.M."/>
            <person name="Masouleh A.K."/>
            <person name="Furtado A."/>
            <person name="Henry R.J."/>
            <person name="Mitter N."/>
        </authorList>
    </citation>
    <scope>NUCLEOTIDE SEQUENCE [LARGE SCALE GENOMIC DNA]</scope>
    <source>
        <strain evidence="2">cv. Hass</strain>
    </source>
</reference>
<accession>A0ACC2LUU4</accession>
<name>A0ACC2LUU4_PERAE</name>
<dbReference type="Proteomes" id="UP001234297">
    <property type="component" value="Chromosome 3"/>
</dbReference>
<protein>
    <submittedName>
        <fullName evidence="1">Uncharacterized protein</fullName>
    </submittedName>
</protein>
<dbReference type="EMBL" id="CM056811">
    <property type="protein sequence ID" value="KAJ8637130.1"/>
    <property type="molecule type" value="Genomic_DNA"/>
</dbReference>
<organism evidence="1 2">
    <name type="scientific">Persea americana</name>
    <name type="common">Avocado</name>
    <dbReference type="NCBI Taxonomy" id="3435"/>
    <lineage>
        <taxon>Eukaryota</taxon>
        <taxon>Viridiplantae</taxon>
        <taxon>Streptophyta</taxon>
        <taxon>Embryophyta</taxon>
        <taxon>Tracheophyta</taxon>
        <taxon>Spermatophyta</taxon>
        <taxon>Magnoliopsida</taxon>
        <taxon>Magnoliidae</taxon>
        <taxon>Laurales</taxon>
        <taxon>Lauraceae</taxon>
        <taxon>Persea</taxon>
    </lineage>
</organism>
<keyword evidence="2" id="KW-1185">Reference proteome</keyword>